<organism evidence="2 3">
    <name type="scientific">Methylocaldum szegediense</name>
    <dbReference type="NCBI Taxonomy" id="73780"/>
    <lineage>
        <taxon>Bacteria</taxon>
        <taxon>Pseudomonadati</taxon>
        <taxon>Pseudomonadota</taxon>
        <taxon>Gammaproteobacteria</taxon>
        <taxon>Methylococcales</taxon>
        <taxon>Methylococcaceae</taxon>
        <taxon>Methylocaldum</taxon>
    </lineage>
</organism>
<keyword evidence="2" id="KW-0255">Endonuclease</keyword>
<feature type="domain" description="HNH nuclease" evidence="1">
    <location>
        <begin position="48"/>
        <end position="81"/>
    </location>
</feature>
<dbReference type="RefSeq" id="WP_317964056.1">
    <property type="nucleotide sequence ID" value="NZ_OX458333.1"/>
</dbReference>
<dbReference type="SUPFAM" id="SSF54060">
    <property type="entry name" value="His-Me finger endonucleases"/>
    <property type="match status" value="1"/>
</dbReference>
<keyword evidence="2" id="KW-0378">Hydrolase</keyword>
<dbReference type="InterPro" id="IPR044925">
    <property type="entry name" value="His-Me_finger_sf"/>
</dbReference>
<dbReference type="EMBL" id="OX458333">
    <property type="protein sequence ID" value="CAI8849374.1"/>
    <property type="molecule type" value="Genomic_DNA"/>
</dbReference>
<gene>
    <name evidence="2" type="ORF">MSZNOR_2479</name>
</gene>
<protein>
    <submittedName>
        <fullName evidence="2">HNH endonuclease</fullName>
    </submittedName>
</protein>
<reference evidence="2 3" key="1">
    <citation type="submission" date="2023-03" db="EMBL/GenBank/DDBJ databases">
        <authorList>
            <person name="Pearce D."/>
        </authorList>
    </citation>
    <scope>NUCLEOTIDE SEQUENCE [LARGE SCALE GENOMIC DNA]</scope>
    <source>
        <strain evidence="2">Msz</strain>
    </source>
</reference>
<accession>A0ABM9I2I2</accession>
<keyword evidence="3" id="KW-1185">Reference proteome</keyword>
<name>A0ABM9I2I2_9GAMM</name>
<keyword evidence="2" id="KW-0540">Nuclease</keyword>
<proteinExistence type="predicted"/>
<dbReference type="GO" id="GO:0004519">
    <property type="term" value="F:endonuclease activity"/>
    <property type="evidence" value="ECO:0007669"/>
    <property type="project" value="UniProtKB-KW"/>
</dbReference>
<dbReference type="Pfam" id="PF13392">
    <property type="entry name" value="HNH_3"/>
    <property type="match status" value="1"/>
</dbReference>
<evidence type="ECO:0000313" key="3">
    <source>
        <dbReference type="Proteomes" id="UP001162030"/>
    </source>
</evidence>
<dbReference type="InterPro" id="IPR003615">
    <property type="entry name" value="HNH_nuc"/>
</dbReference>
<dbReference type="Proteomes" id="UP001162030">
    <property type="component" value="Chromosome"/>
</dbReference>
<evidence type="ECO:0000313" key="2">
    <source>
        <dbReference type="EMBL" id="CAI8849374.1"/>
    </source>
</evidence>
<sequence>MDNRISIERLMEWVVPVTESGCWIWIGSVPADGERIDVEWESLHPDRFFWEIHYGHIPSGQCVCHKCNVQYCVNPNHLFLKASRAASSETA</sequence>
<evidence type="ECO:0000259" key="1">
    <source>
        <dbReference type="Pfam" id="PF13392"/>
    </source>
</evidence>